<dbReference type="CDD" id="cd06089">
    <property type="entry name" value="KOW_RPL26"/>
    <property type="match status" value="1"/>
</dbReference>
<keyword evidence="6" id="KW-0934">Plastid</keyword>
<dbReference type="GO" id="GO:0005840">
    <property type="term" value="C:ribosome"/>
    <property type="evidence" value="ECO:0007669"/>
    <property type="project" value="UniProtKB-KW"/>
</dbReference>
<dbReference type="InterPro" id="IPR014722">
    <property type="entry name" value="Rib_uL2_dom2"/>
</dbReference>
<dbReference type="GO" id="GO:0003723">
    <property type="term" value="F:RNA binding"/>
    <property type="evidence" value="ECO:0007669"/>
    <property type="project" value="InterPro"/>
</dbReference>
<dbReference type="InterPro" id="IPR003256">
    <property type="entry name" value="Ribosomal_uL24"/>
</dbReference>
<evidence type="ECO:0000256" key="5">
    <source>
        <dbReference type="ARBA" id="ARBA00022528"/>
    </source>
</evidence>
<dbReference type="EMBL" id="SDOX01000127">
    <property type="protein sequence ID" value="TFJ81462.1"/>
    <property type="molecule type" value="Genomic_DNA"/>
</dbReference>
<evidence type="ECO:0000256" key="8">
    <source>
        <dbReference type="ARBA" id="ARBA00023274"/>
    </source>
</evidence>
<feature type="domain" description="KOW" evidence="11">
    <location>
        <begin position="34"/>
        <end position="61"/>
    </location>
</feature>
<dbReference type="GO" id="GO:0003735">
    <property type="term" value="F:structural constituent of ribosome"/>
    <property type="evidence" value="ECO:0007669"/>
    <property type="project" value="InterPro"/>
</dbReference>
<evidence type="ECO:0000256" key="3">
    <source>
        <dbReference type="ARBA" id="ARBA00010618"/>
    </source>
</evidence>
<evidence type="ECO:0000256" key="10">
    <source>
        <dbReference type="SAM" id="MobiDB-lite"/>
    </source>
</evidence>
<evidence type="ECO:0000256" key="7">
    <source>
        <dbReference type="ARBA" id="ARBA00022980"/>
    </source>
</evidence>
<dbReference type="AlphaFoldDB" id="A0A4D9CQM5"/>
<name>A0A4D9CQM5_9STRA</name>
<keyword evidence="7" id="KW-0689">Ribosomal protein</keyword>
<dbReference type="GO" id="GO:1990904">
    <property type="term" value="C:ribonucleoprotein complex"/>
    <property type="evidence" value="ECO:0007669"/>
    <property type="project" value="UniProtKB-KW"/>
</dbReference>
<comment type="subunit">
    <text evidence="4">Part of the 50S ribosomal subunit.</text>
</comment>
<evidence type="ECO:0000256" key="4">
    <source>
        <dbReference type="ARBA" id="ARBA00011838"/>
    </source>
</evidence>
<dbReference type="Proteomes" id="UP000355283">
    <property type="component" value="Unassembled WGS sequence"/>
</dbReference>
<keyword evidence="8" id="KW-0687">Ribonucleoprotein</keyword>
<dbReference type="PANTHER" id="PTHR12903">
    <property type="entry name" value="MITOCHONDRIAL RIBOSOMAL PROTEIN L24"/>
    <property type="match status" value="1"/>
</dbReference>
<dbReference type="SUPFAM" id="SSF50104">
    <property type="entry name" value="Translation proteins SH3-like domain"/>
    <property type="match status" value="1"/>
</dbReference>
<proteinExistence type="inferred from homology"/>
<gene>
    <name evidence="12" type="ORF">NSK_007184</name>
</gene>
<dbReference type="InterPro" id="IPR041988">
    <property type="entry name" value="Ribosomal_uL24_KOW"/>
</dbReference>
<keyword evidence="5" id="KW-0150">Chloroplast</keyword>
<organism evidence="12 13">
    <name type="scientific">Nannochloropsis salina CCMP1776</name>
    <dbReference type="NCBI Taxonomy" id="1027361"/>
    <lineage>
        <taxon>Eukaryota</taxon>
        <taxon>Sar</taxon>
        <taxon>Stramenopiles</taxon>
        <taxon>Ochrophyta</taxon>
        <taxon>Eustigmatophyceae</taxon>
        <taxon>Eustigmatales</taxon>
        <taxon>Monodopsidaceae</taxon>
        <taxon>Microchloropsis</taxon>
        <taxon>Microchloropsis salina</taxon>
    </lineage>
</organism>
<evidence type="ECO:0000313" key="12">
    <source>
        <dbReference type="EMBL" id="TFJ81462.1"/>
    </source>
</evidence>
<evidence type="ECO:0000313" key="13">
    <source>
        <dbReference type="Proteomes" id="UP000355283"/>
    </source>
</evidence>
<evidence type="ECO:0000256" key="9">
    <source>
        <dbReference type="ARBA" id="ARBA00035282"/>
    </source>
</evidence>
<evidence type="ECO:0000256" key="1">
    <source>
        <dbReference type="ARBA" id="ARBA00004072"/>
    </source>
</evidence>
<dbReference type="Pfam" id="PF17136">
    <property type="entry name" value="ribosomal_L24"/>
    <property type="match status" value="1"/>
</dbReference>
<dbReference type="GO" id="GO:0009507">
    <property type="term" value="C:chloroplast"/>
    <property type="evidence" value="ECO:0007669"/>
    <property type="project" value="UniProtKB-SubCell"/>
</dbReference>
<comment type="similarity">
    <text evidence="3">Belongs to the universal ribosomal protein uL24 family.</text>
</comment>
<comment type="function">
    <text evidence="1">One of two assembly initiator proteins, it binds directly to the 5'-end of the 23S rRNA, where it nucleates assembly of the 50S subunit.</text>
</comment>
<evidence type="ECO:0000259" key="11">
    <source>
        <dbReference type="SMART" id="SM00739"/>
    </source>
</evidence>
<dbReference type="InterPro" id="IPR005824">
    <property type="entry name" value="KOW"/>
</dbReference>
<sequence>MSTMNAAMKGMKMLEKRLPHKKKMLEPIKPSRWTIFKGDKVEVINGPETGKQGTIIKVLRAQNRVIIDGVNVRRRTQQPSGSGQPGKIITYPAALHVSNVSLLDPESQEPTRVARRYLESGVKVRVSASSQKILPKPEYRREKIRRAAVSPKDTLPEDVYEVTYEGYVAPSRPSKKDQGPRFVVETGKE</sequence>
<dbReference type="InterPro" id="IPR008991">
    <property type="entry name" value="Translation_prot_SH3-like_sf"/>
</dbReference>
<evidence type="ECO:0000256" key="6">
    <source>
        <dbReference type="ARBA" id="ARBA00022640"/>
    </source>
</evidence>
<dbReference type="HAMAP" id="MF_01326_B">
    <property type="entry name" value="Ribosomal_uL24_B"/>
    <property type="match status" value="1"/>
</dbReference>
<dbReference type="Pfam" id="PF00467">
    <property type="entry name" value="KOW"/>
    <property type="match status" value="1"/>
</dbReference>
<dbReference type="Gene3D" id="2.30.30.30">
    <property type="match status" value="1"/>
</dbReference>
<protein>
    <recommendedName>
        <fullName evidence="9">Large ribosomal subunit protein uL24c</fullName>
    </recommendedName>
</protein>
<dbReference type="GO" id="GO:0006412">
    <property type="term" value="P:translation"/>
    <property type="evidence" value="ECO:0007669"/>
    <property type="project" value="InterPro"/>
</dbReference>
<accession>A0A4D9CQM5</accession>
<feature type="region of interest" description="Disordered" evidence="10">
    <location>
        <begin position="169"/>
        <end position="189"/>
    </location>
</feature>
<dbReference type="InterPro" id="IPR057264">
    <property type="entry name" value="Ribosomal_uL24_C"/>
</dbReference>
<comment type="subcellular location">
    <subcellularLocation>
        <location evidence="2">Plastid</location>
        <location evidence="2">Chloroplast</location>
    </subcellularLocation>
</comment>
<reference evidence="12 13" key="1">
    <citation type="submission" date="2019-01" db="EMBL/GenBank/DDBJ databases">
        <title>Nuclear Genome Assembly of the Microalgal Biofuel strain Nannochloropsis salina CCMP1776.</title>
        <authorList>
            <person name="Hovde B."/>
        </authorList>
    </citation>
    <scope>NUCLEOTIDE SEQUENCE [LARGE SCALE GENOMIC DNA]</scope>
    <source>
        <strain evidence="12 13">CCMP1776</strain>
    </source>
</reference>
<evidence type="ECO:0000256" key="2">
    <source>
        <dbReference type="ARBA" id="ARBA00004229"/>
    </source>
</evidence>
<dbReference type="NCBIfam" id="TIGR01079">
    <property type="entry name" value="rplX_bact"/>
    <property type="match status" value="1"/>
</dbReference>
<dbReference type="OrthoDB" id="359154at2759"/>
<keyword evidence="13" id="KW-1185">Reference proteome</keyword>
<dbReference type="SMART" id="SM00739">
    <property type="entry name" value="KOW"/>
    <property type="match status" value="1"/>
</dbReference>
<comment type="caution">
    <text evidence="12">The sequence shown here is derived from an EMBL/GenBank/DDBJ whole genome shotgun (WGS) entry which is preliminary data.</text>
</comment>